<dbReference type="InterPro" id="IPR053187">
    <property type="entry name" value="Notoamide_regulator"/>
</dbReference>
<feature type="compositionally biased region" description="Polar residues" evidence="1">
    <location>
        <begin position="300"/>
        <end position="309"/>
    </location>
</feature>
<feature type="region of interest" description="Disordered" evidence="1">
    <location>
        <begin position="1"/>
        <end position="24"/>
    </location>
</feature>
<reference evidence="2 3" key="1">
    <citation type="journal article" date="2023" name="bioRxiv">
        <title>High-quality genome assemblies of four members of thePodospora anserinaspecies complex.</title>
        <authorList>
            <person name="Ament-Velasquez S.L."/>
            <person name="Vogan A.A."/>
            <person name="Wallerman O."/>
            <person name="Hartmann F."/>
            <person name="Gautier V."/>
            <person name="Silar P."/>
            <person name="Giraud T."/>
            <person name="Johannesson H."/>
        </authorList>
    </citation>
    <scope>NUCLEOTIDE SEQUENCE [LARGE SCALE GENOMIC DNA]</scope>
    <source>
        <strain evidence="2 3">CBS 415.72m</strain>
    </source>
</reference>
<dbReference type="EMBL" id="JAFFHA010000008">
    <property type="protein sequence ID" value="KAK4651100.1"/>
    <property type="molecule type" value="Genomic_DNA"/>
</dbReference>
<feature type="compositionally biased region" description="Basic and acidic residues" evidence="1">
    <location>
        <begin position="282"/>
        <end position="298"/>
    </location>
</feature>
<accession>A0ABR0G5T3</accession>
<comment type="caution">
    <text evidence="2">The sequence shown here is derived from an EMBL/GenBank/DDBJ whole genome shotgun (WGS) entry which is preliminary data.</text>
</comment>
<evidence type="ECO:0000313" key="3">
    <source>
        <dbReference type="Proteomes" id="UP001323405"/>
    </source>
</evidence>
<sequence>MATQIGLLSPPRDSSLEGPVNGKQRRKTLSRNFTAWALFNFQALHVYILFEPPLIKKPPNVPLPDPATNPEWYGQIWLKYPGDTKLHTTHFPYQFQAQCQVRVIMNDMWMERFGSSRQSSPEGGTTMLPSTQLEQTNEFYARLKAWFDSLPAPLTPPRIVFPSQILLHSNYQNTLANLNESITPTSSNVLNTLGFYSLNKVYAIVSQNHEIHEENNSELKATQSTLLLAAKGLYEQSASFYLDRLTLQLLRSKTRPQERNLLESEVLFYDRDYAGYHLPGNQHDKRIKSEENNKKKDGQAGSQTVSNRAGDNKDQGSTEKEPIREVRSKWVVTVRSVDDDPEIHRLQKLVKDNLKLDETVEWSDEDEGAFY</sequence>
<feature type="compositionally biased region" description="Basic and acidic residues" evidence="1">
    <location>
        <begin position="310"/>
        <end position="323"/>
    </location>
</feature>
<dbReference type="PANTHER" id="PTHR47256">
    <property type="entry name" value="ZN(II)2CYS6 TRANSCRIPTION FACTOR (EUROFUNG)-RELATED"/>
    <property type="match status" value="1"/>
</dbReference>
<keyword evidence="3" id="KW-1185">Reference proteome</keyword>
<evidence type="ECO:0000313" key="2">
    <source>
        <dbReference type="EMBL" id="KAK4651100.1"/>
    </source>
</evidence>
<organism evidence="2 3">
    <name type="scientific">Podospora pseudocomata</name>
    <dbReference type="NCBI Taxonomy" id="2093779"/>
    <lineage>
        <taxon>Eukaryota</taxon>
        <taxon>Fungi</taxon>
        <taxon>Dikarya</taxon>
        <taxon>Ascomycota</taxon>
        <taxon>Pezizomycotina</taxon>
        <taxon>Sordariomycetes</taxon>
        <taxon>Sordariomycetidae</taxon>
        <taxon>Sordariales</taxon>
        <taxon>Podosporaceae</taxon>
        <taxon>Podospora</taxon>
    </lineage>
</organism>
<gene>
    <name evidence="2" type="ORF">QC762_0089190</name>
</gene>
<name>A0ABR0G5T3_9PEZI</name>
<feature type="region of interest" description="Disordered" evidence="1">
    <location>
        <begin position="279"/>
        <end position="323"/>
    </location>
</feature>
<dbReference type="GeneID" id="87903801"/>
<dbReference type="Proteomes" id="UP001323405">
    <property type="component" value="Unassembled WGS sequence"/>
</dbReference>
<dbReference type="RefSeq" id="XP_062740075.1">
    <property type="nucleotide sequence ID" value="XM_062884044.1"/>
</dbReference>
<dbReference type="PANTHER" id="PTHR47256:SF1">
    <property type="entry name" value="ZN(II)2CYS6 TRANSCRIPTION FACTOR (EUROFUNG)"/>
    <property type="match status" value="1"/>
</dbReference>
<evidence type="ECO:0000256" key="1">
    <source>
        <dbReference type="SAM" id="MobiDB-lite"/>
    </source>
</evidence>
<dbReference type="CDD" id="cd12148">
    <property type="entry name" value="fungal_TF_MHR"/>
    <property type="match status" value="1"/>
</dbReference>
<protein>
    <submittedName>
        <fullName evidence="2">Uncharacterized protein</fullName>
    </submittedName>
</protein>
<proteinExistence type="predicted"/>